<dbReference type="GeneID" id="20658513"/>
<name>G4ZKL4_PHYSP</name>
<dbReference type="Proteomes" id="UP000002640">
    <property type="component" value="Unassembled WGS sequence"/>
</dbReference>
<evidence type="ECO:0000313" key="1">
    <source>
        <dbReference type="EMBL" id="EGZ16195.1"/>
    </source>
</evidence>
<dbReference type="InterPro" id="IPR036397">
    <property type="entry name" value="RNaseH_sf"/>
</dbReference>
<dbReference type="SUPFAM" id="SSF46689">
    <property type="entry name" value="Homeodomain-like"/>
    <property type="match status" value="1"/>
</dbReference>
<dbReference type="KEGG" id="psoj:PHYSODRAFT_505637"/>
<dbReference type="InParanoid" id="G4ZKL4"/>
<dbReference type="AlphaFoldDB" id="G4ZKL4"/>
<gene>
    <name evidence="1" type="ORF">PHYSODRAFT_505637</name>
</gene>
<dbReference type="RefSeq" id="XP_009529944.1">
    <property type="nucleotide sequence ID" value="XM_009531649.1"/>
</dbReference>
<dbReference type="Gene3D" id="3.30.420.10">
    <property type="entry name" value="Ribonuclease H-like superfamily/Ribonuclease H"/>
    <property type="match status" value="1"/>
</dbReference>
<dbReference type="EMBL" id="JH159155">
    <property type="protein sequence ID" value="EGZ16195.1"/>
    <property type="molecule type" value="Genomic_DNA"/>
</dbReference>
<keyword evidence="2" id="KW-1185">Reference proteome</keyword>
<dbReference type="OMA" id="RTIFLWD"/>
<sequence length="322" mass="37102">MEEAVTRQHAHPNTVFHCLYGFYFLGHSRKELARIYKKTVKTIGNWINVYERTGTYQRADSKVLRRFTAAHQQWLCDYYAEHPLAYLDEAQDAFLRAHAMTISISSVWRLIHDAGLTRKVLERRAMHIKELDVFRFVEELAQRGYSLKGQTIAIRGDFQRKPRVSVLAFMGVAGIIDYYDTQGTFDRVDYFRCCQDFAYSTRGNVRRYPGSNSVWILDGASIHRDSEIIHFLRSVGIRHYVKSSSNNLLPFVAETFGRSENFSMSKVFEHCGWSMQGHFDPCGQLEMDSRNAAGVSTIQAHTNEEGEQQLGFVLREVGETQS</sequence>
<accession>G4ZKL4</accession>
<protein>
    <recommendedName>
        <fullName evidence="3">Tc1-like transposase DDE domain-containing protein</fullName>
    </recommendedName>
</protein>
<dbReference type="InterPro" id="IPR009057">
    <property type="entry name" value="Homeodomain-like_sf"/>
</dbReference>
<reference evidence="1 2" key="1">
    <citation type="journal article" date="2006" name="Science">
        <title>Phytophthora genome sequences uncover evolutionary origins and mechanisms of pathogenesis.</title>
        <authorList>
            <person name="Tyler B.M."/>
            <person name="Tripathy S."/>
            <person name="Zhang X."/>
            <person name="Dehal P."/>
            <person name="Jiang R.H."/>
            <person name="Aerts A."/>
            <person name="Arredondo F.D."/>
            <person name="Baxter L."/>
            <person name="Bensasson D."/>
            <person name="Beynon J.L."/>
            <person name="Chapman J."/>
            <person name="Damasceno C.M."/>
            <person name="Dorrance A.E."/>
            <person name="Dou D."/>
            <person name="Dickerman A.W."/>
            <person name="Dubchak I.L."/>
            <person name="Garbelotto M."/>
            <person name="Gijzen M."/>
            <person name="Gordon S.G."/>
            <person name="Govers F."/>
            <person name="Grunwald N.J."/>
            <person name="Huang W."/>
            <person name="Ivors K.L."/>
            <person name="Jones R.W."/>
            <person name="Kamoun S."/>
            <person name="Krampis K."/>
            <person name="Lamour K.H."/>
            <person name="Lee M.K."/>
            <person name="McDonald W.H."/>
            <person name="Medina M."/>
            <person name="Meijer H.J."/>
            <person name="Nordberg E.K."/>
            <person name="Maclean D.J."/>
            <person name="Ospina-Giraldo M.D."/>
            <person name="Morris P.F."/>
            <person name="Phuntumart V."/>
            <person name="Putnam N.H."/>
            <person name="Rash S."/>
            <person name="Rose J.K."/>
            <person name="Sakihama Y."/>
            <person name="Salamov A.A."/>
            <person name="Savidor A."/>
            <person name="Scheuring C.F."/>
            <person name="Smith B.M."/>
            <person name="Sobral B.W."/>
            <person name="Terry A."/>
            <person name="Torto-Alalibo T.A."/>
            <person name="Win J."/>
            <person name="Xu Z."/>
            <person name="Zhang H."/>
            <person name="Grigoriev I.V."/>
            <person name="Rokhsar D.S."/>
            <person name="Boore J.L."/>
        </authorList>
    </citation>
    <scope>NUCLEOTIDE SEQUENCE [LARGE SCALE GENOMIC DNA]</scope>
    <source>
        <strain evidence="1 2">P6497</strain>
    </source>
</reference>
<organism evidence="1 2">
    <name type="scientific">Phytophthora sojae (strain P6497)</name>
    <name type="common">Soybean stem and root rot agent</name>
    <name type="synonym">Phytophthora megasperma f. sp. glycines</name>
    <dbReference type="NCBI Taxonomy" id="1094619"/>
    <lineage>
        <taxon>Eukaryota</taxon>
        <taxon>Sar</taxon>
        <taxon>Stramenopiles</taxon>
        <taxon>Oomycota</taxon>
        <taxon>Peronosporomycetes</taxon>
        <taxon>Peronosporales</taxon>
        <taxon>Peronosporaceae</taxon>
        <taxon>Phytophthora</taxon>
    </lineage>
</organism>
<evidence type="ECO:0008006" key="3">
    <source>
        <dbReference type="Google" id="ProtNLM"/>
    </source>
</evidence>
<dbReference type="GO" id="GO:0003676">
    <property type="term" value="F:nucleic acid binding"/>
    <property type="evidence" value="ECO:0007669"/>
    <property type="project" value="InterPro"/>
</dbReference>
<evidence type="ECO:0000313" key="2">
    <source>
        <dbReference type="Proteomes" id="UP000002640"/>
    </source>
</evidence>
<proteinExistence type="predicted"/>